<proteinExistence type="predicted"/>
<evidence type="ECO:0000313" key="2">
    <source>
        <dbReference type="EMBL" id="CRG83017.1"/>
    </source>
</evidence>
<name>A0A0U1LJ34_TALIS</name>
<keyword evidence="1" id="KW-0472">Membrane</keyword>
<dbReference type="OMA" id="ATCCWSA"/>
<feature type="transmembrane region" description="Helical" evidence="1">
    <location>
        <begin position="325"/>
        <end position="345"/>
    </location>
</feature>
<feature type="transmembrane region" description="Helical" evidence="1">
    <location>
        <begin position="179"/>
        <end position="199"/>
    </location>
</feature>
<feature type="transmembrane region" description="Helical" evidence="1">
    <location>
        <begin position="144"/>
        <end position="167"/>
    </location>
</feature>
<sequence length="465" mass="52134">MDGNLRNSTCPHPFLAQDAFPDVGGFVWGRFCRDFRLDAGWVSCCLPCPWSSWRYSDGFDDHLDIAGWCGIAVVVILVLFLITYTVVPKIYTARHYLTTVPAVGFLLLSITYVIPLAKTPNQCYNEITPNDNFSDSTCTATSTVLFIGVWLVVISCFFRTMSLHLFVVWEQKLGRKFKYISLASIFFGTILLVVLQQRVTGTSYQLGKVCYLKPIRGWFTFWTPLLGMAVVSFILQVWTLGYCLLNVFRGIWEDRAIAAYNEENNNGDGSIIHHTVNYECNGGTANESQPSSVRSWRAQEQYHGGSRRNSLATQKLLTSMQWRPMFAAFGVLIYVALITAIFMMLRVEDTDPSEKFDDWVSCITISGDKNHCMPYLSNVGPDENLTVATFFLLAISGILGVIVVMRLDMITGWIEVLNCRTRQPSPSSVVATDPEAQLPLHQVSTNSFHATSFNTTPSLPAADMK</sequence>
<organism evidence="2 3">
    <name type="scientific">Talaromyces islandicus</name>
    <name type="common">Penicillium islandicum</name>
    <dbReference type="NCBI Taxonomy" id="28573"/>
    <lineage>
        <taxon>Eukaryota</taxon>
        <taxon>Fungi</taxon>
        <taxon>Dikarya</taxon>
        <taxon>Ascomycota</taxon>
        <taxon>Pezizomycotina</taxon>
        <taxon>Eurotiomycetes</taxon>
        <taxon>Eurotiomycetidae</taxon>
        <taxon>Eurotiales</taxon>
        <taxon>Trichocomaceae</taxon>
        <taxon>Talaromyces</taxon>
        <taxon>Talaromyces sect. Islandici</taxon>
    </lineage>
</organism>
<dbReference type="PANTHER" id="PTHR42058">
    <property type="entry name" value="G_PROTEIN_RECEP_F2_4 DOMAIN-CONTAINING PROTEIN"/>
    <property type="match status" value="1"/>
</dbReference>
<keyword evidence="1" id="KW-0812">Transmembrane</keyword>
<dbReference type="EMBL" id="CVMT01000001">
    <property type="protein sequence ID" value="CRG83017.1"/>
    <property type="molecule type" value="Genomic_DNA"/>
</dbReference>
<accession>A0A0U1LJ34</accession>
<gene>
    <name evidence="2" type="ORF">PISL3812_00365</name>
</gene>
<dbReference type="Proteomes" id="UP000054383">
    <property type="component" value="Unassembled WGS sequence"/>
</dbReference>
<keyword evidence="3" id="KW-1185">Reference proteome</keyword>
<feature type="transmembrane region" description="Helical" evidence="1">
    <location>
        <begin position="219"/>
        <end position="245"/>
    </location>
</feature>
<feature type="transmembrane region" description="Helical" evidence="1">
    <location>
        <begin position="96"/>
        <end position="114"/>
    </location>
</feature>
<feature type="transmembrane region" description="Helical" evidence="1">
    <location>
        <begin position="385"/>
        <end position="405"/>
    </location>
</feature>
<evidence type="ECO:0000256" key="1">
    <source>
        <dbReference type="SAM" id="Phobius"/>
    </source>
</evidence>
<evidence type="ECO:0008006" key="4">
    <source>
        <dbReference type="Google" id="ProtNLM"/>
    </source>
</evidence>
<reference evidence="2 3" key="1">
    <citation type="submission" date="2015-04" db="EMBL/GenBank/DDBJ databases">
        <authorList>
            <person name="Syromyatnikov M.Y."/>
            <person name="Popov V.N."/>
        </authorList>
    </citation>
    <scope>NUCLEOTIDE SEQUENCE [LARGE SCALE GENOMIC DNA]</scope>
    <source>
        <strain evidence="2">WF-38-12</strain>
    </source>
</reference>
<protein>
    <recommendedName>
        <fullName evidence="4">G-protein coupled receptors family 2 profile 2 domain-containing protein</fullName>
    </recommendedName>
</protein>
<keyword evidence="1" id="KW-1133">Transmembrane helix</keyword>
<dbReference type="STRING" id="28573.A0A0U1LJ34"/>
<dbReference type="OrthoDB" id="26203at2759"/>
<dbReference type="InterPro" id="IPR053247">
    <property type="entry name" value="GPCR_GPR1/git3-like"/>
</dbReference>
<feature type="transmembrane region" description="Helical" evidence="1">
    <location>
        <begin position="65"/>
        <end position="84"/>
    </location>
</feature>
<dbReference type="PANTHER" id="PTHR42058:SF1">
    <property type="entry name" value="G-PROTEIN COUPLED RECEPTORS FAMILY 2 PROFILE 2 DOMAIN-CONTAINING PROTEIN"/>
    <property type="match status" value="1"/>
</dbReference>
<evidence type="ECO:0000313" key="3">
    <source>
        <dbReference type="Proteomes" id="UP000054383"/>
    </source>
</evidence>
<dbReference type="AlphaFoldDB" id="A0A0U1LJ34"/>